<accession>K5V4F7</accession>
<protein>
    <recommendedName>
        <fullName evidence="6">MYND-type domain-containing protein</fullName>
    </recommendedName>
</protein>
<dbReference type="EMBL" id="JH930470">
    <property type="protein sequence ID" value="EKM57491.1"/>
    <property type="molecule type" value="Genomic_DNA"/>
</dbReference>
<dbReference type="Pfam" id="PF01753">
    <property type="entry name" value="zf-MYND"/>
    <property type="match status" value="1"/>
</dbReference>
<dbReference type="InterPro" id="IPR024119">
    <property type="entry name" value="TF_DEAF-1"/>
</dbReference>
<dbReference type="InterPro" id="IPR002893">
    <property type="entry name" value="Znf_MYND"/>
</dbReference>
<gene>
    <name evidence="7" type="ORF">PHACADRAFT_158588</name>
</gene>
<reference evidence="7 8" key="1">
    <citation type="journal article" date="2012" name="BMC Genomics">
        <title>Comparative genomics of the white-rot fungi, Phanerochaete carnosa and P. chrysosporium, to elucidate the genetic basis of the distinct wood types they colonize.</title>
        <authorList>
            <person name="Suzuki H."/>
            <person name="MacDonald J."/>
            <person name="Syed K."/>
            <person name="Salamov A."/>
            <person name="Hori C."/>
            <person name="Aerts A."/>
            <person name="Henrissat B."/>
            <person name="Wiebenga A."/>
            <person name="vanKuyk P.A."/>
            <person name="Barry K."/>
            <person name="Lindquist E."/>
            <person name="LaButti K."/>
            <person name="Lapidus A."/>
            <person name="Lucas S."/>
            <person name="Coutinho P."/>
            <person name="Gong Y."/>
            <person name="Samejima M."/>
            <person name="Mahadevan R."/>
            <person name="Abou-Zaid M."/>
            <person name="de Vries R.P."/>
            <person name="Igarashi K."/>
            <person name="Yadav J.S."/>
            <person name="Grigoriev I.V."/>
            <person name="Master E.R."/>
        </authorList>
    </citation>
    <scope>NUCLEOTIDE SEQUENCE [LARGE SCALE GENOMIC DNA]</scope>
    <source>
        <strain evidence="7 8">HHB-10118-sp</strain>
    </source>
</reference>
<sequence length="1182" mass="129788">MVFWPTKTAFYPIGNTSPISLLQHTPPEDDADILLLDCGDPRNILHTVYANGADQASVKRKLDFTCCDVEPAILARNVLLFTLIADGKHVEQSLALWSIFYHFFLDTVSLALLLSQAEKLANISVDLNTWSESEYSCFLEVSNGFTLGELHQHWVLYAQTKLFSPTRRAQFQEQFLSGMKACKDKNFSYVAASRAAGPVALKAMSSCVEASETFWQAGTTFTSQPDVDAASEVNPTFAYAMGREGFVAHYGTNPIATFHLAPIFATANTLNPPPPSQVFEAIKRQFYAWSEAFYACVQHSANTIKIRAVVADAIAFCQALQLATARGDPSVYPRVCPWRAPLLALDGKGYSTSAAPLAFHVIDTSNLFDRVGSINVLIATVPLLKRTPTAALITELLLSGEDPIVSFADNLCGDVVTMSLLFDLTPTAYLSGYNAQSNVHELLRFHLYDDSAQYHERLVWKIPSQLSGASSRPVALDASQVVSLLFNIYHRMFAHRKPPDSFQRKIPISSAHTIEHTRYSRRSFAELVRCLMSRTSVDWSQVFDLFEQRLASDSTLLVDTKYYQDLMTQLHLLHIWTAGTLLPGNPINKDSGLFCEWMSVPSVVCIVFAVSRSKLQPLEANNTPTNPVLAVEFETDAVSNYFCFVETAFGSLSLEGSGEHARAVITEDSRGRAGGADVIVSVCVPTSMLMINPAATLICLVVMNTPSTTVVSSKLDHRMIIHSAPLADTKAVHVLRERPTSVAGLRAAIPYVPCIDSPPTSAPISLVLEGMKVTKMTRRKNIEEARAKAALASKDISVTIDQVGPCEVELLIGSAHREKLAFPFPVDVTETKLRVARQSSWIEVVAVPCLLGRGGMPIETRFPVATYECRPVPWVIHRINIDRLPILSTSNVPKERLEWINAHVSLAFSDCEKLARETKTMGALTQVKDTMHSIFVQTAGIQGSKKVSIFGLHCTSNGGVDTLLFVTDLRLDVTAHTVLADACVLPLHKSFLHNIAPYLAELHDVCQVDVSTEESVIWKCLLPSLAERCRTWEHTTGCAYIALRGSVPLSTKHGEIPTCACGQGRVGDAFSAQKEWMPFLPYVTRIALSPLFAVSLLEPVASLLQSPTNPARANYDASSRTRGPISSNPSGAQANLSRCGTCGVSTAAARPMVCSRCRKLAYCSRDCQRKDWKTHKQYCKAV</sequence>
<dbReference type="Gene3D" id="6.10.140.2220">
    <property type="match status" value="1"/>
</dbReference>
<evidence type="ECO:0000256" key="4">
    <source>
        <dbReference type="PROSITE-ProRule" id="PRU00134"/>
    </source>
</evidence>
<evidence type="ECO:0000259" key="6">
    <source>
        <dbReference type="PROSITE" id="PS50865"/>
    </source>
</evidence>
<dbReference type="HOGENOM" id="CLU_007974_0_1_1"/>
<dbReference type="RefSeq" id="XP_007392842.1">
    <property type="nucleotide sequence ID" value="XM_007392780.1"/>
</dbReference>
<organism evidence="7 8">
    <name type="scientific">Phanerochaete carnosa (strain HHB-10118-sp)</name>
    <name type="common">White-rot fungus</name>
    <name type="synonym">Peniophora carnosa</name>
    <dbReference type="NCBI Taxonomy" id="650164"/>
    <lineage>
        <taxon>Eukaryota</taxon>
        <taxon>Fungi</taxon>
        <taxon>Dikarya</taxon>
        <taxon>Basidiomycota</taxon>
        <taxon>Agaricomycotina</taxon>
        <taxon>Agaricomycetes</taxon>
        <taxon>Polyporales</taxon>
        <taxon>Phanerochaetaceae</taxon>
        <taxon>Phanerochaete</taxon>
    </lineage>
</organism>
<evidence type="ECO:0000256" key="2">
    <source>
        <dbReference type="ARBA" id="ARBA00022771"/>
    </source>
</evidence>
<dbReference type="GO" id="GO:0008270">
    <property type="term" value="F:zinc ion binding"/>
    <property type="evidence" value="ECO:0007669"/>
    <property type="project" value="UniProtKB-KW"/>
</dbReference>
<dbReference type="PANTHER" id="PTHR10237">
    <property type="entry name" value="DEFORMED EPIDERMAL AUTOREGULATORY FACTOR 1 HOMOLOG SUPPRESSIN"/>
    <property type="match status" value="1"/>
</dbReference>
<keyword evidence="2 4" id="KW-0863">Zinc-finger</keyword>
<keyword evidence="3" id="KW-0862">Zinc</keyword>
<feature type="region of interest" description="Disordered" evidence="5">
    <location>
        <begin position="1107"/>
        <end position="1135"/>
    </location>
</feature>
<proteinExistence type="predicted"/>
<dbReference type="InParanoid" id="K5V4F7"/>
<dbReference type="Pfam" id="PF14737">
    <property type="entry name" value="DUF4470"/>
    <property type="match status" value="1"/>
</dbReference>
<dbReference type="PROSITE" id="PS01360">
    <property type="entry name" value="ZF_MYND_1"/>
    <property type="match status" value="1"/>
</dbReference>
<evidence type="ECO:0000256" key="1">
    <source>
        <dbReference type="ARBA" id="ARBA00022723"/>
    </source>
</evidence>
<evidence type="ECO:0000313" key="8">
    <source>
        <dbReference type="Proteomes" id="UP000008370"/>
    </source>
</evidence>
<dbReference type="GO" id="GO:0000981">
    <property type="term" value="F:DNA-binding transcription factor activity, RNA polymerase II-specific"/>
    <property type="evidence" value="ECO:0007669"/>
    <property type="project" value="TreeGrafter"/>
</dbReference>
<feature type="domain" description="MYND-type" evidence="6">
    <location>
        <begin position="1139"/>
        <end position="1179"/>
    </location>
</feature>
<dbReference type="GO" id="GO:0005634">
    <property type="term" value="C:nucleus"/>
    <property type="evidence" value="ECO:0007669"/>
    <property type="project" value="TreeGrafter"/>
</dbReference>
<dbReference type="AlphaFoldDB" id="K5V4F7"/>
<dbReference type="KEGG" id="pco:PHACADRAFT_158588"/>
<evidence type="ECO:0000256" key="5">
    <source>
        <dbReference type="SAM" id="MobiDB-lite"/>
    </source>
</evidence>
<dbReference type="PROSITE" id="PS50865">
    <property type="entry name" value="ZF_MYND_2"/>
    <property type="match status" value="1"/>
</dbReference>
<evidence type="ECO:0000256" key="3">
    <source>
        <dbReference type="ARBA" id="ARBA00022833"/>
    </source>
</evidence>
<dbReference type="Proteomes" id="UP000008370">
    <property type="component" value="Unassembled WGS sequence"/>
</dbReference>
<keyword evidence="8" id="KW-1185">Reference proteome</keyword>
<evidence type="ECO:0000313" key="7">
    <source>
        <dbReference type="EMBL" id="EKM57491.1"/>
    </source>
</evidence>
<dbReference type="PANTHER" id="PTHR10237:SF15">
    <property type="entry name" value="LD37257P"/>
    <property type="match status" value="1"/>
</dbReference>
<keyword evidence="1" id="KW-0479">Metal-binding</keyword>
<dbReference type="OrthoDB" id="432970at2759"/>
<dbReference type="InterPro" id="IPR027974">
    <property type="entry name" value="DUF4470"/>
</dbReference>
<dbReference type="SUPFAM" id="SSF144232">
    <property type="entry name" value="HIT/MYND zinc finger-like"/>
    <property type="match status" value="1"/>
</dbReference>
<dbReference type="GeneID" id="18909110"/>
<name>K5V4F7_PHACS</name>